<proteinExistence type="predicted"/>
<feature type="transmembrane region" description="Helical" evidence="1">
    <location>
        <begin position="34"/>
        <end position="53"/>
    </location>
</feature>
<dbReference type="EMBL" id="KZ852077">
    <property type="protein sequence ID" value="RDH28332.1"/>
    <property type="molecule type" value="Genomic_DNA"/>
</dbReference>
<dbReference type="AlphaFoldDB" id="A0A3F3PNK2"/>
<keyword evidence="1" id="KW-1133">Transmembrane helix</keyword>
<dbReference type="GeneID" id="38136265"/>
<accession>A0A3F3PNK2</accession>
<keyword evidence="3" id="KW-1185">Reference proteome</keyword>
<dbReference type="RefSeq" id="XP_026621354.1">
    <property type="nucleotide sequence ID" value="XM_026767909.1"/>
</dbReference>
<keyword evidence="1" id="KW-0472">Membrane</keyword>
<evidence type="ECO:0000256" key="1">
    <source>
        <dbReference type="SAM" id="Phobius"/>
    </source>
</evidence>
<evidence type="ECO:0000313" key="2">
    <source>
        <dbReference type="EMBL" id="RDH28332.1"/>
    </source>
</evidence>
<protein>
    <submittedName>
        <fullName evidence="2">Uncharacterized protein</fullName>
    </submittedName>
</protein>
<name>A0A3F3PNK2_9EURO</name>
<gene>
    <name evidence="2" type="ORF">BDQ94DRAFT_152161</name>
</gene>
<dbReference type="Proteomes" id="UP000253729">
    <property type="component" value="Unassembled WGS sequence"/>
</dbReference>
<organism evidence="2 3">
    <name type="scientific">Aspergillus welwitschiae</name>
    <dbReference type="NCBI Taxonomy" id="1341132"/>
    <lineage>
        <taxon>Eukaryota</taxon>
        <taxon>Fungi</taxon>
        <taxon>Dikarya</taxon>
        <taxon>Ascomycota</taxon>
        <taxon>Pezizomycotina</taxon>
        <taxon>Eurotiomycetes</taxon>
        <taxon>Eurotiomycetidae</taxon>
        <taxon>Eurotiales</taxon>
        <taxon>Aspergillaceae</taxon>
        <taxon>Aspergillus</taxon>
        <taxon>Aspergillus subgen. Circumdati</taxon>
    </lineage>
</organism>
<evidence type="ECO:0000313" key="3">
    <source>
        <dbReference type="Proteomes" id="UP000253729"/>
    </source>
</evidence>
<keyword evidence="1" id="KW-0812">Transmembrane</keyword>
<sequence>MQSICYPFLFDEQIPIFPDRRRSVRNWMEVRRKCVFLSCFITFALLSSAPGVTPSSIVLLTLKALCDDNRPESLHTIPFLLIPVQSLFHQMRIHSRNFPLLSLLFN</sequence>
<reference evidence="2 3" key="1">
    <citation type="submission" date="2018-07" db="EMBL/GenBank/DDBJ databases">
        <title>The genomes of Aspergillus section Nigri reveals drivers in fungal speciation.</title>
        <authorList>
            <consortium name="DOE Joint Genome Institute"/>
            <person name="Vesth T.C."/>
            <person name="Nybo J."/>
            <person name="Theobald S."/>
            <person name="Brandl J."/>
            <person name="Frisvad J.C."/>
            <person name="Nielsen K.F."/>
            <person name="Lyhne E.K."/>
            <person name="Kogle M.E."/>
            <person name="Kuo A."/>
            <person name="Riley R."/>
            <person name="Clum A."/>
            <person name="Nolan M."/>
            <person name="Lipzen A."/>
            <person name="Salamov A."/>
            <person name="Henrissat B."/>
            <person name="Wiebenga A."/>
            <person name="De vries R.P."/>
            <person name="Grigoriev I.V."/>
            <person name="Mortensen U.H."/>
            <person name="Andersen M.R."/>
            <person name="Baker S.E."/>
        </authorList>
    </citation>
    <scope>NUCLEOTIDE SEQUENCE [LARGE SCALE GENOMIC DNA]</scope>
    <source>
        <strain evidence="2 3">CBS 139.54b</strain>
    </source>
</reference>